<reference evidence="3" key="1">
    <citation type="journal article" date="2011" name="PLoS Genet.">
        <title>Genomic analysis of the necrotrophic fungal pathogens Sclerotinia sclerotiorum and Botrytis cinerea.</title>
        <authorList>
            <person name="Amselem J."/>
            <person name="Cuomo C.A."/>
            <person name="van Kan J.A."/>
            <person name="Viaud M."/>
            <person name="Benito E.P."/>
            <person name="Couloux A."/>
            <person name="Coutinho P.M."/>
            <person name="de Vries R.P."/>
            <person name="Dyer P.S."/>
            <person name="Fillinger S."/>
            <person name="Fournier E."/>
            <person name="Gout L."/>
            <person name="Hahn M."/>
            <person name="Kohn L."/>
            <person name="Lapalu N."/>
            <person name="Plummer K.M."/>
            <person name="Pradier J.M."/>
            <person name="Quevillon E."/>
            <person name="Sharon A."/>
            <person name="Simon A."/>
            <person name="ten Have A."/>
            <person name="Tudzynski B."/>
            <person name="Tudzynski P."/>
            <person name="Wincker P."/>
            <person name="Andrew M."/>
            <person name="Anthouard V."/>
            <person name="Beever R.E."/>
            <person name="Beffa R."/>
            <person name="Benoit I."/>
            <person name="Bouzid O."/>
            <person name="Brault B."/>
            <person name="Chen Z."/>
            <person name="Choquer M."/>
            <person name="Collemare J."/>
            <person name="Cotton P."/>
            <person name="Danchin E.G."/>
            <person name="Da Silva C."/>
            <person name="Gautier A."/>
            <person name="Giraud C."/>
            <person name="Giraud T."/>
            <person name="Gonzalez C."/>
            <person name="Grossetete S."/>
            <person name="Guldener U."/>
            <person name="Henrissat B."/>
            <person name="Howlett B.J."/>
            <person name="Kodira C."/>
            <person name="Kretschmer M."/>
            <person name="Lappartient A."/>
            <person name="Leroch M."/>
            <person name="Levis C."/>
            <person name="Mauceli E."/>
            <person name="Neuveglise C."/>
            <person name="Oeser B."/>
            <person name="Pearson M."/>
            <person name="Poulain J."/>
            <person name="Poussereau N."/>
            <person name="Quesneville H."/>
            <person name="Rascle C."/>
            <person name="Schumacher J."/>
            <person name="Segurens B."/>
            <person name="Sexton A."/>
            <person name="Silva E."/>
            <person name="Sirven C."/>
            <person name="Soanes D.M."/>
            <person name="Talbot N.J."/>
            <person name="Templeton M."/>
            <person name="Yandava C."/>
            <person name="Yarden O."/>
            <person name="Zeng Q."/>
            <person name="Rollins J.A."/>
            <person name="Lebrun M.H."/>
            <person name="Dickman M."/>
        </authorList>
    </citation>
    <scope>NUCLEOTIDE SEQUENCE [LARGE SCALE GENOMIC DNA]</scope>
    <source>
        <strain evidence="3">T4</strain>
    </source>
</reference>
<sequence>MKSTCFEHPWSKRLNERRRKASRIYRTTRRPTCPDLMQSNCHNGRENTTQRLNPRL</sequence>
<protein>
    <submittedName>
        <fullName evidence="2">Uncharacterized protein</fullName>
    </submittedName>
</protein>
<proteinExistence type="predicted"/>
<name>G2XXQ1_BOTF4</name>
<feature type="region of interest" description="Disordered" evidence="1">
    <location>
        <begin position="31"/>
        <end position="56"/>
    </location>
</feature>
<dbReference type="InParanoid" id="G2XXQ1"/>
<dbReference type="AlphaFoldDB" id="G2XXQ1"/>
<evidence type="ECO:0000313" key="3">
    <source>
        <dbReference type="Proteomes" id="UP000008177"/>
    </source>
</evidence>
<feature type="compositionally biased region" description="Polar residues" evidence="1">
    <location>
        <begin position="37"/>
        <end position="56"/>
    </location>
</feature>
<accession>G2XXQ1</accession>
<organism evidence="2 3">
    <name type="scientific">Botryotinia fuckeliana (strain T4)</name>
    <name type="common">Noble rot fungus</name>
    <name type="synonym">Botrytis cinerea</name>
    <dbReference type="NCBI Taxonomy" id="999810"/>
    <lineage>
        <taxon>Eukaryota</taxon>
        <taxon>Fungi</taxon>
        <taxon>Dikarya</taxon>
        <taxon>Ascomycota</taxon>
        <taxon>Pezizomycotina</taxon>
        <taxon>Leotiomycetes</taxon>
        <taxon>Helotiales</taxon>
        <taxon>Sclerotiniaceae</taxon>
        <taxon>Botrytis</taxon>
    </lineage>
</organism>
<dbReference type="EMBL" id="FQ790275">
    <property type="protein sequence ID" value="CCD45090.1"/>
    <property type="molecule type" value="Genomic_DNA"/>
</dbReference>
<evidence type="ECO:0000256" key="1">
    <source>
        <dbReference type="SAM" id="MobiDB-lite"/>
    </source>
</evidence>
<dbReference type="Proteomes" id="UP000008177">
    <property type="component" value="Unplaced contigs"/>
</dbReference>
<gene>
    <name evidence="2" type="ORF">BofuT4_uP008070.1</name>
</gene>
<dbReference type="HOGENOM" id="CLU_3013906_0_0_1"/>
<evidence type="ECO:0000313" key="2">
    <source>
        <dbReference type="EMBL" id="CCD45090.1"/>
    </source>
</evidence>